<dbReference type="InterPro" id="IPR013762">
    <property type="entry name" value="Integrase-like_cat_sf"/>
</dbReference>
<dbReference type="AlphaFoldDB" id="A0A0Q0E291"/>
<keyword evidence="1" id="KW-0233">DNA recombination</keyword>
<evidence type="ECO:0000256" key="1">
    <source>
        <dbReference type="ARBA" id="ARBA00023172"/>
    </source>
</evidence>
<dbReference type="GO" id="GO:0015074">
    <property type="term" value="P:DNA integration"/>
    <property type="evidence" value="ECO:0007669"/>
    <property type="project" value="InterPro"/>
</dbReference>
<evidence type="ECO:0000313" key="2">
    <source>
        <dbReference type="EMBL" id="KPZ15196.1"/>
    </source>
</evidence>
<evidence type="ECO:0000313" key="3">
    <source>
        <dbReference type="Proteomes" id="UP000050384"/>
    </source>
</evidence>
<dbReference type="Proteomes" id="UP000050384">
    <property type="component" value="Unassembled WGS sequence"/>
</dbReference>
<dbReference type="InterPro" id="IPR011010">
    <property type="entry name" value="DNA_brk_join_enz"/>
</dbReference>
<name>A0A0Q0E291_PSESX</name>
<sequence length="65" mass="7358">MACIVDPRKTFHSFRQMFIDDLRDAGVQDSLIKRMVGHEDSSVTFGIYGSRTPFKAMVEALGHLQ</sequence>
<protein>
    <submittedName>
        <fullName evidence="2">Phage integrase family protein</fullName>
    </submittedName>
</protein>
<dbReference type="Gene3D" id="1.10.443.10">
    <property type="entry name" value="Intergrase catalytic core"/>
    <property type="match status" value="1"/>
</dbReference>
<dbReference type="SUPFAM" id="SSF56349">
    <property type="entry name" value="DNA breaking-rejoining enzymes"/>
    <property type="match status" value="1"/>
</dbReference>
<organism evidence="2 3">
    <name type="scientific">Pseudomonas syringae pv. spinaceae</name>
    <dbReference type="NCBI Taxonomy" id="264459"/>
    <lineage>
        <taxon>Bacteria</taxon>
        <taxon>Pseudomonadati</taxon>
        <taxon>Pseudomonadota</taxon>
        <taxon>Gammaproteobacteria</taxon>
        <taxon>Pseudomonadales</taxon>
        <taxon>Pseudomonadaceae</taxon>
        <taxon>Pseudomonas</taxon>
        <taxon>Pseudomonas syringae</taxon>
    </lineage>
</organism>
<dbReference type="PATRIC" id="fig|264459.3.peg.1991"/>
<proteinExistence type="predicted"/>
<gene>
    <name evidence="2" type="ORF">ALO94_01105</name>
</gene>
<comment type="caution">
    <text evidence="2">The sequence shown here is derived from an EMBL/GenBank/DDBJ whole genome shotgun (WGS) entry which is preliminary data.</text>
</comment>
<reference evidence="2 3" key="1">
    <citation type="submission" date="2015-09" db="EMBL/GenBank/DDBJ databases">
        <title>Genome announcement of multiple Pseudomonas syringae strains.</title>
        <authorList>
            <person name="Thakur S."/>
            <person name="Wang P.W."/>
            <person name="Gong Y."/>
            <person name="Weir B.S."/>
            <person name="Guttman D.S."/>
        </authorList>
    </citation>
    <scope>NUCLEOTIDE SEQUENCE [LARGE SCALE GENOMIC DNA]</scope>
    <source>
        <strain evidence="2 3">ICMP16929</strain>
    </source>
</reference>
<dbReference type="GO" id="GO:0003677">
    <property type="term" value="F:DNA binding"/>
    <property type="evidence" value="ECO:0007669"/>
    <property type="project" value="InterPro"/>
</dbReference>
<dbReference type="GO" id="GO:0006310">
    <property type="term" value="P:DNA recombination"/>
    <property type="evidence" value="ECO:0007669"/>
    <property type="project" value="UniProtKB-KW"/>
</dbReference>
<accession>A0A0Q0E291</accession>
<dbReference type="EMBL" id="LJRI01000013">
    <property type="protein sequence ID" value="KPZ15196.1"/>
    <property type="molecule type" value="Genomic_DNA"/>
</dbReference>